<feature type="non-terminal residue" evidence="2">
    <location>
        <position position="505"/>
    </location>
</feature>
<proteinExistence type="predicted"/>
<dbReference type="CDD" id="cd00146">
    <property type="entry name" value="PKD"/>
    <property type="match status" value="1"/>
</dbReference>
<organism evidence="2">
    <name type="scientific">Mesotoga infera</name>
    <dbReference type="NCBI Taxonomy" id="1236046"/>
    <lineage>
        <taxon>Bacteria</taxon>
        <taxon>Thermotogati</taxon>
        <taxon>Thermotogota</taxon>
        <taxon>Thermotogae</taxon>
        <taxon>Kosmotogales</taxon>
        <taxon>Kosmotogaceae</taxon>
        <taxon>Mesotoga</taxon>
    </lineage>
</organism>
<dbReference type="InterPro" id="IPR006644">
    <property type="entry name" value="Cadg"/>
</dbReference>
<dbReference type="SMART" id="SM00736">
    <property type="entry name" value="CADG"/>
    <property type="match status" value="2"/>
</dbReference>
<gene>
    <name evidence="2" type="ORF">ENN47_06970</name>
</gene>
<dbReference type="AlphaFoldDB" id="A0A7C1CWF8"/>
<dbReference type="Gene3D" id="2.60.40.10">
    <property type="entry name" value="Immunoglobulins"/>
    <property type="match status" value="2"/>
</dbReference>
<protein>
    <submittedName>
        <fullName evidence="2">Tandem-95 repeat protein</fullName>
    </submittedName>
</protein>
<reference evidence="2" key="1">
    <citation type="journal article" date="2020" name="mSystems">
        <title>Genome- and Community-Level Interaction Insights into Carbon Utilization and Element Cycling Functions of Hydrothermarchaeota in Hydrothermal Sediment.</title>
        <authorList>
            <person name="Zhou Z."/>
            <person name="Liu Y."/>
            <person name="Xu W."/>
            <person name="Pan J."/>
            <person name="Luo Z.H."/>
            <person name="Li M."/>
        </authorList>
    </citation>
    <scope>NUCLEOTIDE SEQUENCE [LARGE SCALE GENOMIC DNA]</scope>
    <source>
        <strain evidence="2">SpSt-1179</strain>
    </source>
</reference>
<dbReference type="Proteomes" id="UP000886198">
    <property type="component" value="Unassembled WGS sequence"/>
</dbReference>
<dbReference type="GO" id="GO:0016020">
    <property type="term" value="C:membrane"/>
    <property type="evidence" value="ECO:0007669"/>
    <property type="project" value="InterPro"/>
</dbReference>
<dbReference type="NCBIfam" id="NF012211">
    <property type="entry name" value="tand_rpt_95"/>
    <property type="match status" value="1"/>
</dbReference>
<dbReference type="PANTHER" id="PTHR24273:SF32">
    <property type="entry name" value="HYALIN"/>
    <property type="match status" value="1"/>
</dbReference>
<sequence length="505" mass="55058">MKRWMIYVLIAAAAAAIILVITLPGLMNKEPELELPVQVVNQGETLTVNLRQFVKDERVDDIVLEILEGPGELSGFSYVFEPGFSYAGEIAVRVQATDKQGKKSEDEMLINIIRVNRPPEIDTSPVVAREGEMLTIDLNSIATDPDGDELEFSVEGPGKLEGSIYSYAPGYSDSGKAVLRVLARDTQGNETARDIQLEVTDVNAPPEVRIENQIVNEGERLTVDIISSVIDEDVENLVLSIEDGPGRLEDGLLIYEPSFKDAGKKSVSIKAEDSFGNETFSSFEIEVLDVNRPPRLLLSDLVLKEGEMVEVDILSRVSEPDGDDVQFRVEGPGELVEGKYIFSADFGDAGDKSVKVFIEDEKGATNTASFTVRIENVNRAPVVSIPDGVVKEGETFRLYLRAFASDPDGDEVTFEVSEGPGSIEDGNYIFTPGFGSEGNHEVELLVTDSKGAESIGTFTVTVENVNRAPVVSIPDGVVKEGETFRLYLRAFASDPDGDEVTFEVS</sequence>
<accession>A0A7C1CWF8</accession>
<dbReference type="Pfam" id="PF17963">
    <property type="entry name" value="Big_9"/>
    <property type="match status" value="1"/>
</dbReference>
<dbReference type="PANTHER" id="PTHR24273">
    <property type="entry name" value="FI04643P-RELATED"/>
    <property type="match status" value="1"/>
</dbReference>
<evidence type="ECO:0000313" key="2">
    <source>
        <dbReference type="EMBL" id="HDP77910.1"/>
    </source>
</evidence>
<name>A0A7C1CWF8_9BACT</name>
<comment type="caution">
    <text evidence="2">The sequence shown here is derived from an EMBL/GenBank/DDBJ whole genome shotgun (WGS) entry which is preliminary data.</text>
</comment>
<evidence type="ECO:0000259" key="1">
    <source>
        <dbReference type="SMART" id="SM00736"/>
    </source>
</evidence>
<dbReference type="InterPro" id="IPR013783">
    <property type="entry name" value="Ig-like_fold"/>
</dbReference>
<feature type="domain" description="Dystroglycan-type cadherin-like" evidence="1">
    <location>
        <begin position="380"/>
        <end position="469"/>
    </location>
</feature>
<feature type="domain" description="Dystroglycan-type cadherin-like" evidence="1">
    <location>
        <begin position="115"/>
        <end position="206"/>
    </location>
</feature>
<dbReference type="EMBL" id="DSBT01000186">
    <property type="protein sequence ID" value="HDP77910.1"/>
    <property type="molecule type" value="Genomic_DNA"/>
</dbReference>